<name>A0A4P9XGW2_9FUNG</name>
<dbReference type="EMBL" id="KZ993393">
    <property type="protein sequence ID" value="RKP04883.1"/>
    <property type="molecule type" value="Genomic_DNA"/>
</dbReference>
<feature type="chain" id="PRO_5020192204" evidence="1">
    <location>
        <begin position="24"/>
        <end position="171"/>
    </location>
</feature>
<gene>
    <name evidence="2" type="ORF">THASP1DRAFT_33305</name>
</gene>
<proteinExistence type="predicted"/>
<dbReference type="SUPFAM" id="SSF50370">
    <property type="entry name" value="Ricin B-like lectins"/>
    <property type="match status" value="1"/>
</dbReference>
<evidence type="ECO:0000313" key="3">
    <source>
        <dbReference type="Proteomes" id="UP000271241"/>
    </source>
</evidence>
<dbReference type="AlphaFoldDB" id="A0A4P9XGW2"/>
<sequence>MRNTFWILCAAAITVAGPGHVLAQDQPQVIEDSMVRKVVWDKECLTADGSSIYFRKCDSSAVNAENSQWNIVKRYVNDKGLAYRSLCVEGEKRCITRREGEIVLEGYDFLDRQLWRITERGPNVKFISYMDDMEGKYICIRREYDPDGPELAREGLCNGSKDAQVFRLDPV</sequence>
<keyword evidence="3" id="KW-1185">Reference proteome</keyword>
<reference evidence="3" key="1">
    <citation type="journal article" date="2018" name="Nat. Microbiol.">
        <title>Leveraging single-cell genomics to expand the fungal tree of life.</title>
        <authorList>
            <person name="Ahrendt S.R."/>
            <person name="Quandt C.A."/>
            <person name="Ciobanu D."/>
            <person name="Clum A."/>
            <person name="Salamov A."/>
            <person name="Andreopoulos B."/>
            <person name="Cheng J.F."/>
            <person name="Woyke T."/>
            <person name="Pelin A."/>
            <person name="Henrissat B."/>
            <person name="Reynolds N.K."/>
            <person name="Benny G.L."/>
            <person name="Smith M.E."/>
            <person name="James T.Y."/>
            <person name="Grigoriev I.V."/>
        </authorList>
    </citation>
    <scope>NUCLEOTIDE SEQUENCE [LARGE SCALE GENOMIC DNA]</scope>
    <source>
        <strain evidence="3">RSA 1356</strain>
    </source>
</reference>
<keyword evidence="1" id="KW-0732">Signal</keyword>
<evidence type="ECO:0000256" key="1">
    <source>
        <dbReference type="SAM" id="SignalP"/>
    </source>
</evidence>
<dbReference type="InterPro" id="IPR035992">
    <property type="entry name" value="Ricin_B-like_lectins"/>
</dbReference>
<organism evidence="2 3">
    <name type="scientific">Thamnocephalis sphaerospora</name>
    <dbReference type="NCBI Taxonomy" id="78915"/>
    <lineage>
        <taxon>Eukaryota</taxon>
        <taxon>Fungi</taxon>
        <taxon>Fungi incertae sedis</taxon>
        <taxon>Zoopagomycota</taxon>
        <taxon>Zoopagomycotina</taxon>
        <taxon>Zoopagomycetes</taxon>
        <taxon>Zoopagales</taxon>
        <taxon>Sigmoideomycetaceae</taxon>
        <taxon>Thamnocephalis</taxon>
    </lineage>
</organism>
<dbReference type="PROSITE" id="PS50231">
    <property type="entry name" value="RICIN_B_LECTIN"/>
    <property type="match status" value="1"/>
</dbReference>
<dbReference type="Proteomes" id="UP000271241">
    <property type="component" value="Unassembled WGS sequence"/>
</dbReference>
<protein>
    <submittedName>
        <fullName evidence="2">Uncharacterized protein</fullName>
    </submittedName>
</protein>
<evidence type="ECO:0000313" key="2">
    <source>
        <dbReference type="EMBL" id="RKP04883.1"/>
    </source>
</evidence>
<accession>A0A4P9XGW2</accession>
<feature type="signal peptide" evidence="1">
    <location>
        <begin position="1"/>
        <end position="23"/>
    </location>
</feature>